<evidence type="ECO:0000256" key="3">
    <source>
        <dbReference type="ARBA" id="ARBA00023163"/>
    </source>
</evidence>
<organism evidence="5 6">
    <name type="scientific">Galactobacter valiniphilus</name>
    <dbReference type="NCBI Taxonomy" id="2676122"/>
    <lineage>
        <taxon>Bacteria</taxon>
        <taxon>Bacillati</taxon>
        <taxon>Actinomycetota</taxon>
        <taxon>Actinomycetes</taxon>
        <taxon>Micrococcales</taxon>
        <taxon>Micrococcaceae</taxon>
        <taxon>Galactobacter</taxon>
    </lineage>
</organism>
<dbReference type="GO" id="GO:0003700">
    <property type="term" value="F:DNA-binding transcription factor activity"/>
    <property type="evidence" value="ECO:0007669"/>
    <property type="project" value="InterPro"/>
</dbReference>
<keyword evidence="2" id="KW-0238">DNA-binding</keyword>
<keyword evidence="3" id="KW-0804">Transcription</keyword>
<reference evidence="5 6" key="1">
    <citation type="submission" date="2018-07" db="EMBL/GenBank/DDBJ databases">
        <title>Arthrobacter sp. nov., isolated from raw cow's milk with high bacterial count.</title>
        <authorList>
            <person name="Hahne J."/>
            <person name="Isele D."/>
            <person name="Lipski A."/>
        </authorList>
    </citation>
    <scope>NUCLEOTIDE SEQUENCE [LARGE SCALE GENOMIC DNA]</scope>
    <source>
        <strain evidence="5 6">JZ R-35</strain>
    </source>
</reference>
<dbReference type="PANTHER" id="PTHR38445">
    <property type="entry name" value="HTH-TYPE TRANSCRIPTIONAL REPRESSOR YTRA"/>
    <property type="match status" value="1"/>
</dbReference>
<dbReference type="GO" id="GO:0003677">
    <property type="term" value="F:DNA binding"/>
    <property type="evidence" value="ECO:0007669"/>
    <property type="project" value="UniProtKB-KW"/>
</dbReference>
<evidence type="ECO:0000313" key="5">
    <source>
        <dbReference type="EMBL" id="RII41745.1"/>
    </source>
</evidence>
<dbReference type="Gene3D" id="1.10.10.10">
    <property type="entry name" value="Winged helix-like DNA-binding domain superfamily/Winged helix DNA-binding domain"/>
    <property type="match status" value="1"/>
</dbReference>
<keyword evidence="6" id="KW-1185">Reference proteome</keyword>
<evidence type="ECO:0000256" key="1">
    <source>
        <dbReference type="ARBA" id="ARBA00023015"/>
    </source>
</evidence>
<dbReference type="SUPFAM" id="SSF46785">
    <property type="entry name" value="Winged helix' DNA-binding domain"/>
    <property type="match status" value="1"/>
</dbReference>
<protein>
    <submittedName>
        <fullName evidence="5">GntR family transcriptional regulator</fullName>
    </submittedName>
</protein>
<proteinExistence type="predicted"/>
<comment type="caution">
    <text evidence="5">The sequence shown here is derived from an EMBL/GenBank/DDBJ whole genome shotgun (WGS) entry which is preliminary data.</text>
</comment>
<dbReference type="AlphaFoldDB" id="A0A399J855"/>
<dbReference type="PROSITE" id="PS50949">
    <property type="entry name" value="HTH_GNTR"/>
    <property type="match status" value="1"/>
</dbReference>
<gene>
    <name evidence="5" type="ORF">DWB68_11255</name>
</gene>
<feature type="domain" description="HTH gntR-type" evidence="4">
    <location>
        <begin position="1"/>
        <end position="63"/>
    </location>
</feature>
<keyword evidence="1" id="KW-0805">Transcription regulation</keyword>
<evidence type="ECO:0000256" key="2">
    <source>
        <dbReference type="ARBA" id="ARBA00023125"/>
    </source>
</evidence>
<dbReference type="InterPro" id="IPR036390">
    <property type="entry name" value="WH_DNA-bd_sf"/>
</dbReference>
<evidence type="ECO:0000313" key="6">
    <source>
        <dbReference type="Proteomes" id="UP000265419"/>
    </source>
</evidence>
<dbReference type="InterPro" id="IPR000524">
    <property type="entry name" value="Tscrpt_reg_HTH_GntR"/>
</dbReference>
<dbReference type="Pfam" id="PF00392">
    <property type="entry name" value="GntR"/>
    <property type="match status" value="1"/>
</dbReference>
<dbReference type="EMBL" id="QQXK01000022">
    <property type="protein sequence ID" value="RII41745.1"/>
    <property type="molecule type" value="Genomic_DNA"/>
</dbReference>
<accession>A0A399J855</accession>
<sequence length="103" mass="10399">MRRAIAAGIASGEIAVGEKLPSVRALAAQLGLAANTAAKVYKELEEAGLVQTRGRNGTVVTGRGASVPAKVLGAVERLAQLAHEAGMEDDAVLGLVRAALAGR</sequence>
<name>A0A399J855_9MICC</name>
<dbReference type="InterPro" id="IPR036388">
    <property type="entry name" value="WH-like_DNA-bd_sf"/>
</dbReference>
<dbReference type="Proteomes" id="UP000265419">
    <property type="component" value="Unassembled WGS sequence"/>
</dbReference>
<dbReference type="PANTHER" id="PTHR38445:SF9">
    <property type="entry name" value="HTH-TYPE TRANSCRIPTIONAL REPRESSOR YTRA"/>
    <property type="match status" value="1"/>
</dbReference>
<evidence type="ECO:0000259" key="4">
    <source>
        <dbReference type="PROSITE" id="PS50949"/>
    </source>
</evidence>
<dbReference type="SMART" id="SM00345">
    <property type="entry name" value="HTH_GNTR"/>
    <property type="match status" value="1"/>
</dbReference>